<comment type="caution">
    <text evidence="1">The sequence shown here is derived from an EMBL/GenBank/DDBJ whole genome shotgun (WGS) entry which is preliminary data.</text>
</comment>
<dbReference type="Proteomes" id="UP001186974">
    <property type="component" value="Unassembled WGS sequence"/>
</dbReference>
<accession>A0ACC3DFK5</accession>
<evidence type="ECO:0000313" key="2">
    <source>
        <dbReference type="Proteomes" id="UP001186974"/>
    </source>
</evidence>
<gene>
    <name evidence="1" type="ORF">LTS18_000600</name>
</gene>
<sequence length="328" mass="36031">MYMAENYNSPGSPYWCMLAFVCLAVPAEHPFWSSQEQPYPSSQLPLVKPLKHPGHITVRMGGHSYLLSSGQACSYPMKGSFAKYCKMAYSSAYTYSVPPGSYTLEQYALDSTLGLSDDGGSMWKTRGDSTSQLEEHENSHFALSSSWRPFSDVRIQTWLIPSTEDTPNWHIRVHRISTGRDLLTADGSFAISSTNTATGRHLGPYDRNIHEGTSPTIIGNYDQDVPEGKAPGSEGAFAASKGAVGIVALETDTDRTAVIVLAEPNSNLVEPRTVIPTLRSRIEKGETRWYVSAVYAKPSGNAVDPSTYLDGWQHRPVLPAWIDSMMIA</sequence>
<evidence type="ECO:0000313" key="1">
    <source>
        <dbReference type="EMBL" id="KAK3068582.1"/>
    </source>
</evidence>
<name>A0ACC3DFK5_9PEZI</name>
<reference evidence="1" key="1">
    <citation type="submission" date="2024-09" db="EMBL/GenBank/DDBJ databases">
        <title>Black Yeasts Isolated from many extreme environments.</title>
        <authorList>
            <person name="Coleine C."/>
            <person name="Stajich J.E."/>
            <person name="Selbmann L."/>
        </authorList>
    </citation>
    <scope>NUCLEOTIDE SEQUENCE</scope>
    <source>
        <strain evidence="1">CCFEE 5737</strain>
    </source>
</reference>
<organism evidence="1 2">
    <name type="scientific">Coniosporium uncinatum</name>
    <dbReference type="NCBI Taxonomy" id="93489"/>
    <lineage>
        <taxon>Eukaryota</taxon>
        <taxon>Fungi</taxon>
        <taxon>Dikarya</taxon>
        <taxon>Ascomycota</taxon>
        <taxon>Pezizomycotina</taxon>
        <taxon>Dothideomycetes</taxon>
        <taxon>Dothideomycetes incertae sedis</taxon>
        <taxon>Coniosporium</taxon>
    </lineage>
</organism>
<dbReference type="EMBL" id="JAWDJW010005263">
    <property type="protein sequence ID" value="KAK3068582.1"/>
    <property type="molecule type" value="Genomic_DNA"/>
</dbReference>
<protein>
    <submittedName>
        <fullName evidence="1">Uncharacterized protein</fullName>
    </submittedName>
</protein>
<keyword evidence="2" id="KW-1185">Reference proteome</keyword>
<proteinExistence type="predicted"/>